<evidence type="ECO:0000256" key="1">
    <source>
        <dbReference type="SAM" id="MobiDB-lite"/>
    </source>
</evidence>
<dbReference type="PANTHER" id="PTHR37563">
    <property type="entry name" value="PHYTANOYL-COA DIOXYGENASE FAMILY PROTEIN (AFU_ORTHOLOGUE AFUA_2G03330)"/>
    <property type="match status" value="1"/>
</dbReference>
<reference evidence="2 3" key="1">
    <citation type="submission" date="2016-04" db="EMBL/GenBank/DDBJ databases">
        <title>A degradative enzymes factory behind the ericoid mycorrhizal symbiosis.</title>
        <authorList>
            <consortium name="DOE Joint Genome Institute"/>
            <person name="Martino E."/>
            <person name="Morin E."/>
            <person name="Grelet G."/>
            <person name="Kuo A."/>
            <person name="Kohler A."/>
            <person name="Daghino S."/>
            <person name="Barry K."/>
            <person name="Choi C."/>
            <person name="Cichocki N."/>
            <person name="Clum A."/>
            <person name="Copeland A."/>
            <person name="Hainaut M."/>
            <person name="Haridas S."/>
            <person name="Labutti K."/>
            <person name="Lindquist E."/>
            <person name="Lipzen A."/>
            <person name="Khouja H.-R."/>
            <person name="Murat C."/>
            <person name="Ohm R."/>
            <person name="Olson A."/>
            <person name="Spatafora J."/>
            <person name="Veneault-Fourrey C."/>
            <person name="Henrissat B."/>
            <person name="Grigoriev I."/>
            <person name="Martin F."/>
            <person name="Perotto S."/>
        </authorList>
    </citation>
    <scope>NUCLEOTIDE SEQUENCE [LARGE SCALE GENOMIC DNA]</scope>
    <source>
        <strain evidence="2 3">F</strain>
    </source>
</reference>
<dbReference type="SUPFAM" id="SSF51197">
    <property type="entry name" value="Clavaminate synthase-like"/>
    <property type="match status" value="1"/>
</dbReference>
<accession>A0A2J6S9E7</accession>
<keyword evidence="3" id="KW-1185">Reference proteome</keyword>
<evidence type="ECO:0000313" key="3">
    <source>
        <dbReference type="Proteomes" id="UP000235786"/>
    </source>
</evidence>
<dbReference type="GO" id="GO:0051213">
    <property type="term" value="F:dioxygenase activity"/>
    <property type="evidence" value="ECO:0007669"/>
    <property type="project" value="UniProtKB-KW"/>
</dbReference>
<proteinExistence type="predicted"/>
<keyword evidence="2" id="KW-0560">Oxidoreductase</keyword>
<organism evidence="2 3">
    <name type="scientific">Hyaloscypha variabilis (strain UAMH 11265 / GT02V1 / F)</name>
    <name type="common">Meliniomyces variabilis</name>
    <dbReference type="NCBI Taxonomy" id="1149755"/>
    <lineage>
        <taxon>Eukaryota</taxon>
        <taxon>Fungi</taxon>
        <taxon>Dikarya</taxon>
        <taxon>Ascomycota</taxon>
        <taxon>Pezizomycotina</taxon>
        <taxon>Leotiomycetes</taxon>
        <taxon>Helotiales</taxon>
        <taxon>Hyaloscyphaceae</taxon>
        <taxon>Hyaloscypha</taxon>
        <taxon>Hyaloscypha variabilis</taxon>
    </lineage>
</organism>
<dbReference type="Proteomes" id="UP000235786">
    <property type="component" value="Unassembled WGS sequence"/>
</dbReference>
<keyword evidence="2" id="KW-0223">Dioxygenase</keyword>
<dbReference type="InterPro" id="IPR051961">
    <property type="entry name" value="Fungal_Metabolite_Diox"/>
</dbReference>
<gene>
    <name evidence="2" type="ORF">L207DRAFT_560894</name>
</gene>
<evidence type="ECO:0000313" key="2">
    <source>
        <dbReference type="EMBL" id="PMD47378.1"/>
    </source>
</evidence>
<dbReference type="STRING" id="1149755.A0A2J6S9E7"/>
<dbReference type="PANTHER" id="PTHR37563:SF2">
    <property type="entry name" value="PHYTANOYL-COA DIOXYGENASE FAMILY PROTEIN (AFU_ORTHOLOGUE AFUA_2G03330)"/>
    <property type="match status" value="1"/>
</dbReference>
<dbReference type="OrthoDB" id="445007at2759"/>
<feature type="compositionally biased region" description="Low complexity" evidence="1">
    <location>
        <begin position="17"/>
        <end position="26"/>
    </location>
</feature>
<dbReference type="InterPro" id="IPR008775">
    <property type="entry name" value="Phytyl_CoA_dOase-like"/>
</dbReference>
<dbReference type="Pfam" id="PF05721">
    <property type="entry name" value="PhyH"/>
    <property type="match status" value="1"/>
</dbReference>
<dbReference type="AlphaFoldDB" id="A0A2J6S9E7"/>
<name>A0A2J6S9E7_HYAVF</name>
<feature type="region of interest" description="Disordered" evidence="1">
    <location>
        <begin position="1"/>
        <end position="33"/>
    </location>
</feature>
<dbReference type="Gene3D" id="2.60.120.620">
    <property type="entry name" value="q2cbj1_9rhob like domain"/>
    <property type="match status" value="1"/>
</dbReference>
<dbReference type="EMBL" id="KZ613938">
    <property type="protein sequence ID" value="PMD47378.1"/>
    <property type="molecule type" value="Genomic_DNA"/>
</dbReference>
<sequence>MAPRLGLSHDSASSFHTSKGSSTPPTKTKKEAEAVKATLPKVVSLDAETCTVDEIVEAMKVTGGVIIRNAVSHDALDQIEKDMRPRLEEDSPWEGDFFPKQTRRAYQLLSSPVCAREVVMHPLYQQTCDKFLTTKNWFWSGHEKTYATSKPQIMNTVCFSINPGAHAQPLHRDDWCYQVVAQKAEKYPEDLQRDTGIGWFVAGKEATFENGATRFIPGSHLWEHSREPDDNLVEYAELKRGDAFMMFASCYHGGGANTTKDQERLLFSCFMTRGWLRQEENHYISFTREETLKMDKDVQKIAGYQLSEPFLGWVKSTDPMVVLDPSVGVGNKDLFQKEESFAKTAQPA</sequence>
<protein>
    <submittedName>
        <fullName evidence="2">Phytanoyl-dioxygenase family protein</fullName>
    </submittedName>
</protein>